<gene>
    <name evidence="1" type="ordered locus">Aazo_0302</name>
</gene>
<dbReference type="STRING" id="551115.Aazo_0302"/>
<dbReference type="HOGENOM" id="CLU_3404564_0_0_3"/>
<dbReference type="KEGG" id="naz:Aazo_0302"/>
<accession>D7DZD5</accession>
<dbReference type="AlphaFoldDB" id="D7DZD5"/>
<reference evidence="1 2" key="1">
    <citation type="journal article" date="2010" name="PLoS ONE">
        <title>Genome erosion in a nitrogen-fixing vertically transmitted endosymbiotic multicellular cyanobacterium.</title>
        <authorList>
            <person name="Ran L."/>
            <person name="Larsson J."/>
            <person name="Vigil-Stenman T."/>
            <person name="Nylander J.A."/>
            <person name="Ininbergs K."/>
            <person name="Zheng W.W."/>
            <person name="Lapidus A."/>
            <person name="Lowry S."/>
            <person name="Haselkorn R."/>
            <person name="Bergman B."/>
        </authorList>
    </citation>
    <scope>NUCLEOTIDE SEQUENCE [LARGE SCALE GENOMIC DNA]</scope>
    <source>
        <strain evidence="1 2">0708</strain>
    </source>
</reference>
<evidence type="ECO:0000313" key="2">
    <source>
        <dbReference type="Proteomes" id="UP000001511"/>
    </source>
</evidence>
<name>D7DZD5_NOSA0</name>
<keyword evidence="2" id="KW-1185">Reference proteome</keyword>
<dbReference type="EMBL" id="CP002059">
    <property type="protein sequence ID" value="ADI62887.1"/>
    <property type="molecule type" value="Genomic_DNA"/>
</dbReference>
<evidence type="ECO:0000313" key="1">
    <source>
        <dbReference type="EMBL" id="ADI62887.1"/>
    </source>
</evidence>
<sequence>MTEVKRLLSIEGGVIRGVMAADILVQIEDA</sequence>
<organism evidence="1 2">
    <name type="scientific">Nostoc azollae (strain 0708)</name>
    <name type="common">Anabaena azollae (strain 0708)</name>
    <dbReference type="NCBI Taxonomy" id="551115"/>
    <lineage>
        <taxon>Bacteria</taxon>
        <taxon>Bacillati</taxon>
        <taxon>Cyanobacteriota</taxon>
        <taxon>Cyanophyceae</taxon>
        <taxon>Nostocales</taxon>
        <taxon>Nostocaceae</taxon>
        <taxon>Trichormus</taxon>
    </lineage>
</organism>
<protein>
    <submittedName>
        <fullName evidence="1">Patatin</fullName>
    </submittedName>
</protein>
<proteinExistence type="predicted"/>
<dbReference type="Proteomes" id="UP000001511">
    <property type="component" value="Chromosome"/>
</dbReference>